<gene>
    <name evidence="1" type="ORF">P167DRAFT_462980</name>
</gene>
<keyword evidence="2" id="KW-1185">Reference proteome</keyword>
<proteinExistence type="predicted"/>
<dbReference type="Proteomes" id="UP000277580">
    <property type="component" value="Unassembled WGS sequence"/>
</dbReference>
<evidence type="ECO:0000313" key="2">
    <source>
        <dbReference type="Proteomes" id="UP000277580"/>
    </source>
</evidence>
<organism evidence="1 2">
    <name type="scientific">Morchella conica CCBAS932</name>
    <dbReference type="NCBI Taxonomy" id="1392247"/>
    <lineage>
        <taxon>Eukaryota</taxon>
        <taxon>Fungi</taxon>
        <taxon>Dikarya</taxon>
        <taxon>Ascomycota</taxon>
        <taxon>Pezizomycotina</taxon>
        <taxon>Pezizomycetes</taxon>
        <taxon>Pezizales</taxon>
        <taxon>Morchellaceae</taxon>
        <taxon>Morchella</taxon>
    </lineage>
</organism>
<reference evidence="1 2" key="1">
    <citation type="journal article" date="2018" name="Nat. Ecol. Evol.">
        <title>Pezizomycetes genomes reveal the molecular basis of ectomycorrhizal truffle lifestyle.</title>
        <authorList>
            <person name="Murat C."/>
            <person name="Payen T."/>
            <person name="Noel B."/>
            <person name="Kuo A."/>
            <person name="Morin E."/>
            <person name="Chen J."/>
            <person name="Kohler A."/>
            <person name="Krizsan K."/>
            <person name="Balestrini R."/>
            <person name="Da Silva C."/>
            <person name="Montanini B."/>
            <person name="Hainaut M."/>
            <person name="Levati E."/>
            <person name="Barry K.W."/>
            <person name="Belfiori B."/>
            <person name="Cichocki N."/>
            <person name="Clum A."/>
            <person name="Dockter R.B."/>
            <person name="Fauchery L."/>
            <person name="Guy J."/>
            <person name="Iotti M."/>
            <person name="Le Tacon F."/>
            <person name="Lindquist E.A."/>
            <person name="Lipzen A."/>
            <person name="Malagnac F."/>
            <person name="Mello A."/>
            <person name="Molinier V."/>
            <person name="Miyauchi S."/>
            <person name="Poulain J."/>
            <person name="Riccioni C."/>
            <person name="Rubini A."/>
            <person name="Sitrit Y."/>
            <person name="Splivallo R."/>
            <person name="Traeger S."/>
            <person name="Wang M."/>
            <person name="Zifcakova L."/>
            <person name="Wipf D."/>
            <person name="Zambonelli A."/>
            <person name="Paolocci F."/>
            <person name="Nowrousian M."/>
            <person name="Ottonello S."/>
            <person name="Baldrian P."/>
            <person name="Spatafora J.W."/>
            <person name="Henrissat B."/>
            <person name="Nagy L.G."/>
            <person name="Aury J.M."/>
            <person name="Wincker P."/>
            <person name="Grigoriev I.V."/>
            <person name="Bonfante P."/>
            <person name="Martin F.M."/>
        </authorList>
    </citation>
    <scope>NUCLEOTIDE SEQUENCE [LARGE SCALE GENOMIC DNA]</scope>
    <source>
        <strain evidence="1 2">CCBAS932</strain>
    </source>
</reference>
<dbReference type="OrthoDB" id="6017046at2759"/>
<name>A0A3N4K6V3_9PEZI</name>
<dbReference type="AlphaFoldDB" id="A0A3N4K6V3"/>
<protein>
    <submittedName>
        <fullName evidence="1">Uncharacterized protein</fullName>
    </submittedName>
</protein>
<feature type="non-terminal residue" evidence="1">
    <location>
        <position position="56"/>
    </location>
</feature>
<feature type="non-terminal residue" evidence="1">
    <location>
        <position position="1"/>
    </location>
</feature>
<dbReference type="InParanoid" id="A0A3N4K6V3"/>
<sequence>DMIDILYTCMAIIWAKLHQFVENWNNRKIRKQSNRPNLLNWEPYYNYYFLPHGVNN</sequence>
<evidence type="ECO:0000313" key="1">
    <source>
        <dbReference type="EMBL" id="RPB06290.1"/>
    </source>
</evidence>
<dbReference type="EMBL" id="ML119521">
    <property type="protein sequence ID" value="RPB06290.1"/>
    <property type="molecule type" value="Genomic_DNA"/>
</dbReference>
<accession>A0A3N4K6V3</accession>